<organism evidence="2 3">
    <name type="scientific">Glycine soja</name>
    <name type="common">Wild soybean</name>
    <dbReference type="NCBI Taxonomy" id="3848"/>
    <lineage>
        <taxon>Eukaryota</taxon>
        <taxon>Viridiplantae</taxon>
        <taxon>Streptophyta</taxon>
        <taxon>Embryophyta</taxon>
        <taxon>Tracheophyta</taxon>
        <taxon>Spermatophyta</taxon>
        <taxon>Magnoliopsida</taxon>
        <taxon>eudicotyledons</taxon>
        <taxon>Gunneridae</taxon>
        <taxon>Pentapetalae</taxon>
        <taxon>rosids</taxon>
        <taxon>fabids</taxon>
        <taxon>Fabales</taxon>
        <taxon>Fabaceae</taxon>
        <taxon>Papilionoideae</taxon>
        <taxon>50 kb inversion clade</taxon>
        <taxon>NPAAA clade</taxon>
        <taxon>indigoferoid/millettioid clade</taxon>
        <taxon>Phaseoleae</taxon>
        <taxon>Glycine</taxon>
        <taxon>Glycine subgen. Soja</taxon>
    </lineage>
</organism>
<keyword evidence="1" id="KW-0472">Membrane</keyword>
<proteinExistence type="predicted"/>
<accession>A0A445LND5</accession>
<comment type="caution">
    <text evidence="2">The sequence shown here is derived from an EMBL/GenBank/DDBJ whole genome shotgun (WGS) entry which is preliminary data.</text>
</comment>
<sequence length="131" mass="14616">MVVELDVIGRVRLQLVDIILSLEGEKKRNTKEARQDRNPCVKLVSYAILPSCRVAVYRISSIGRSQRQIMHQLDNLNNLLRGSLGEKSHPTRTNSRKSIDMSSDSVGARVMVVAAVGCLGIFLMKVLLNKK</sequence>
<dbReference type="EMBL" id="QZWG01000002">
    <property type="protein sequence ID" value="RZC24704.1"/>
    <property type="molecule type" value="Genomic_DNA"/>
</dbReference>
<keyword evidence="3" id="KW-1185">Reference proteome</keyword>
<name>A0A445LND5_GLYSO</name>
<keyword evidence="1" id="KW-0812">Transmembrane</keyword>
<keyword evidence="1" id="KW-1133">Transmembrane helix</keyword>
<reference evidence="2 3" key="1">
    <citation type="submission" date="2018-09" db="EMBL/GenBank/DDBJ databases">
        <title>A high-quality reference genome of wild soybean provides a powerful tool to mine soybean genomes.</title>
        <authorList>
            <person name="Xie M."/>
            <person name="Chung C.Y.L."/>
            <person name="Li M.-W."/>
            <person name="Wong F.-L."/>
            <person name="Chan T.-F."/>
            <person name="Lam H.-M."/>
        </authorList>
    </citation>
    <scope>NUCLEOTIDE SEQUENCE [LARGE SCALE GENOMIC DNA]</scope>
    <source>
        <strain evidence="3">cv. W05</strain>
        <tissue evidence="2">Hypocotyl of etiolated seedlings</tissue>
    </source>
</reference>
<evidence type="ECO:0000256" key="1">
    <source>
        <dbReference type="SAM" id="Phobius"/>
    </source>
</evidence>
<evidence type="ECO:0000313" key="3">
    <source>
        <dbReference type="Proteomes" id="UP000289340"/>
    </source>
</evidence>
<feature type="transmembrane region" description="Helical" evidence="1">
    <location>
        <begin position="106"/>
        <end position="128"/>
    </location>
</feature>
<dbReference type="Proteomes" id="UP000289340">
    <property type="component" value="Chromosome 2"/>
</dbReference>
<gene>
    <name evidence="2" type="ORF">D0Y65_003750</name>
</gene>
<dbReference type="AlphaFoldDB" id="A0A445LND5"/>
<evidence type="ECO:0000313" key="2">
    <source>
        <dbReference type="EMBL" id="RZC24704.1"/>
    </source>
</evidence>
<protein>
    <submittedName>
        <fullName evidence="2">Uncharacterized protein</fullName>
    </submittedName>
</protein>